<name>A0A1R3K9U0_9ROSI</name>
<evidence type="ECO:0000313" key="4">
    <source>
        <dbReference type="Proteomes" id="UP000187203"/>
    </source>
</evidence>
<evidence type="ECO:0000313" key="3">
    <source>
        <dbReference type="EMBL" id="OMP03870.1"/>
    </source>
</evidence>
<dbReference type="OrthoDB" id="1305427at2759"/>
<proteinExistence type="predicted"/>
<dbReference type="InterPro" id="IPR000953">
    <property type="entry name" value="Chromo/chromo_shadow_dom"/>
</dbReference>
<feature type="region of interest" description="Disordered" evidence="1">
    <location>
        <begin position="132"/>
        <end position="180"/>
    </location>
</feature>
<gene>
    <name evidence="3" type="ORF">COLO4_10142</name>
</gene>
<dbReference type="AlphaFoldDB" id="A0A1R3K9U0"/>
<dbReference type="InterPro" id="IPR016197">
    <property type="entry name" value="Chromo-like_dom_sf"/>
</dbReference>
<reference evidence="4" key="1">
    <citation type="submission" date="2013-09" db="EMBL/GenBank/DDBJ databases">
        <title>Corchorus olitorius genome sequencing.</title>
        <authorList>
            <person name="Alam M."/>
            <person name="Haque M.S."/>
            <person name="Islam M.S."/>
            <person name="Emdad E.M."/>
            <person name="Islam M.M."/>
            <person name="Ahmed B."/>
            <person name="Halim A."/>
            <person name="Hossen Q.M.M."/>
            <person name="Hossain M.Z."/>
            <person name="Ahmed R."/>
            <person name="Khan M.M."/>
            <person name="Islam R."/>
            <person name="Rashid M.M."/>
            <person name="Khan S.A."/>
            <person name="Rahman M.S."/>
            <person name="Alam M."/>
            <person name="Yahiya A.S."/>
            <person name="Khan M.S."/>
            <person name="Azam M.S."/>
            <person name="Haque T."/>
            <person name="Lashkar M.Z.H."/>
            <person name="Akhand A.I."/>
            <person name="Morshed G."/>
            <person name="Roy S."/>
            <person name="Uddin K.S."/>
            <person name="Rabeya T."/>
            <person name="Hossain A.S."/>
            <person name="Chowdhury A."/>
            <person name="Snigdha A.R."/>
            <person name="Mortoza M.S."/>
            <person name="Matin S.A."/>
            <person name="Hoque S.M.E."/>
            <person name="Islam M.K."/>
            <person name="Roy D.K."/>
            <person name="Haider R."/>
            <person name="Moosa M.M."/>
            <person name="Elias S.M."/>
            <person name="Hasan A.M."/>
            <person name="Jahan S."/>
            <person name="Shafiuddin M."/>
            <person name="Mahmood N."/>
            <person name="Shommy N.S."/>
        </authorList>
    </citation>
    <scope>NUCLEOTIDE SEQUENCE [LARGE SCALE GENOMIC DNA]</scope>
    <source>
        <strain evidence="4">cv. O-4</strain>
    </source>
</reference>
<sequence>MAEAAQDVKPHQFSTSPEELNKLLKKYGQKYYAQEKKGNELFTSIQNQPNQFPDFSIRDGLVMRHVLAINDQPVLEPEDVLKTRKVQHQGQYFTQLLIKWKQLPTAEATWEWMEDIQTNYPAFNLEGKVESDGEGTVTIQGPGPGEPNPMPSPADASAKNKRTRNSPPWHKDFVMRKSAK</sequence>
<protein>
    <recommendedName>
        <fullName evidence="2">Chromo domain-containing protein</fullName>
    </recommendedName>
</protein>
<dbReference type="Proteomes" id="UP000187203">
    <property type="component" value="Unassembled WGS sequence"/>
</dbReference>
<dbReference type="SUPFAM" id="SSF54160">
    <property type="entry name" value="Chromo domain-like"/>
    <property type="match status" value="1"/>
</dbReference>
<evidence type="ECO:0000259" key="2">
    <source>
        <dbReference type="PROSITE" id="PS50013"/>
    </source>
</evidence>
<dbReference type="PROSITE" id="PS50013">
    <property type="entry name" value="CHROMO_2"/>
    <property type="match status" value="1"/>
</dbReference>
<keyword evidence="4" id="KW-1185">Reference proteome</keyword>
<dbReference type="InterPro" id="IPR023780">
    <property type="entry name" value="Chromo_domain"/>
</dbReference>
<dbReference type="Pfam" id="PF00385">
    <property type="entry name" value="Chromo"/>
    <property type="match status" value="1"/>
</dbReference>
<feature type="compositionally biased region" description="Basic and acidic residues" evidence="1">
    <location>
        <begin position="169"/>
        <end position="180"/>
    </location>
</feature>
<accession>A0A1R3K9U0</accession>
<comment type="caution">
    <text evidence="3">The sequence shown here is derived from an EMBL/GenBank/DDBJ whole genome shotgun (WGS) entry which is preliminary data.</text>
</comment>
<dbReference type="EMBL" id="AWUE01014387">
    <property type="protein sequence ID" value="OMP03870.1"/>
    <property type="molecule type" value="Genomic_DNA"/>
</dbReference>
<feature type="domain" description="Chromo" evidence="2">
    <location>
        <begin position="75"/>
        <end position="116"/>
    </location>
</feature>
<organism evidence="3 4">
    <name type="scientific">Corchorus olitorius</name>
    <dbReference type="NCBI Taxonomy" id="93759"/>
    <lineage>
        <taxon>Eukaryota</taxon>
        <taxon>Viridiplantae</taxon>
        <taxon>Streptophyta</taxon>
        <taxon>Embryophyta</taxon>
        <taxon>Tracheophyta</taxon>
        <taxon>Spermatophyta</taxon>
        <taxon>Magnoliopsida</taxon>
        <taxon>eudicotyledons</taxon>
        <taxon>Gunneridae</taxon>
        <taxon>Pentapetalae</taxon>
        <taxon>rosids</taxon>
        <taxon>malvids</taxon>
        <taxon>Malvales</taxon>
        <taxon>Malvaceae</taxon>
        <taxon>Grewioideae</taxon>
        <taxon>Apeibeae</taxon>
        <taxon>Corchorus</taxon>
    </lineage>
</organism>
<evidence type="ECO:0000256" key="1">
    <source>
        <dbReference type="SAM" id="MobiDB-lite"/>
    </source>
</evidence>
<dbReference type="Gene3D" id="2.40.50.40">
    <property type="match status" value="1"/>
</dbReference>